<dbReference type="GO" id="GO:0008270">
    <property type="term" value="F:zinc ion binding"/>
    <property type="evidence" value="ECO:0007669"/>
    <property type="project" value="UniProtKB-KW"/>
</dbReference>
<dbReference type="PROSITE" id="PS50966">
    <property type="entry name" value="ZF_SWIM"/>
    <property type="match status" value="1"/>
</dbReference>
<keyword evidence="1" id="KW-0479">Metal-binding</keyword>
<organism evidence="3 4">
    <name type="scientific">Rhodotorula diobovata</name>
    <dbReference type="NCBI Taxonomy" id="5288"/>
    <lineage>
        <taxon>Eukaryota</taxon>
        <taxon>Fungi</taxon>
        <taxon>Dikarya</taxon>
        <taxon>Basidiomycota</taxon>
        <taxon>Pucciniomycotina</taxon>
        <taxon>Microbotryomycetes</taxon>
        <taxon>Sporidiobolales</taxon>
        <taxon>Sporidiobolaceae</taxon>
        <taxon>Rhodotorula</taxon>
    </lineage>
</organism>
<dbReference type="GO" id="GO:0097196">
    <property type="term" value="C:Shu complex"/>
    <property type="evidence" value="ECO:0007669"/>
    <property type="project" value="TreeGrafter"/>
</dbReference>
<gene>
    <name evidence="3" type="ORF">DMC30DRAFT_52452</name>
</gene>
<dbReference type="InterPro" id="IPR007527">
    <property type="entry name" value="Znf_SWIM"/>
</dbReference>
<feature type="domain" description="SWIM-type" evidence="2">
    <location>
        <begin position="78"/>
        <end position="120"/>
    </location>
</feature>
<evidence type="ECO:0000313" key="3">
    <source>
        <dbReference type="EMBL" id="TNY18465.1"/>
    </source>
</evidence>
<proteinExistence type="predicted"/>
<dbReference type="PANTHER" id="PTHR28498">
    <property type="entry name" value="ZINC FINGER SWIM DOMAIN-CONTAINING PROTEIN 7"/>
    <property type="match status" value="1"/>
</dbReference>
<keyword evidence="1" id="KW-0863">Zinc-finger</keyword>
<dbReference type="EMBL" id="SOZI01000137">
    <property type="protein sequence ID" value="TNY18465.1"/>
    <property type="molecule type" value="Genomic_DNA"/>
</dbReference>
<dbReference type="OrthoDB" id="337581at2759"/>
<dbReference type="AlphaFoldDB" id="A0A5C5FPB7"/>
<keyword evidence="4" id="KW-1185">Reference proteome</keyword>
<dbReference type="PANTHER" id="PTHR28498:SF1">
    <property type="entry name" value="ZINC FINGER SWIM DOMAIN-CONTAINING PROTEIN 7"/>
    <property type="match status" value="1"/>
</dbReference>
<reference evidence="3 4" key="1">
    <citation type="submission" date="2019-03" db="EMBL/GenBank/DDBJ databases">
        <title>Rhodosporidium diobovatum UCD-FST 08-225 genome sequencing, assembly, and annotation.</title>
        <authorList>
            <person name="Fakankun I.U."/>
            <person name="Fristensky B."/>
            <person name="Levin D.B."/>
        </authorList>
    </citation>
    <scope>NUCLEOTIDE SEQUENCE [LARGE SCALE GENOMIC DNA]</scope>
    <source>
        <strain evidence="3 4">UCD-FST 08-225</strain>
    </source>
</reference>
<evidence type="ECO:0000259" key="2">
    <source>
        <dbReference type="PROSITE" id="PS50966"/>
    </source>
</evidence>
<comment type="caution">
    <text evidence="3">The sequence shown here is derived from an EMBL/GenBank/DDBJ whole genome shotgun (WGS) entry which is preliminary data.</text>
</comment>
<dbReference type="GO" id="GO:0000724">
    <property type="term" value="P:double-strand break repair via homologous recombination"/>
    <property type="evidence" value="ECO:0007669"/>
    <property type="project" value="TreeGrafter"/>
</dbReference>
<name>A0A5C5FPB7_9BASI</name>
<evidence type="ECO:0000256" key="1">
    <source>
        <dbReference type="PROSITE-ProRule" id="PRU00325"/>
    </source>
</evidence>
<evidence type="ECO:0000313" key="4">
    <source>
        <dbReference type="Proteomes" id="UP000311382"/>
    </source>
</evidence>
<dbReference type="Proteomes" id="UP000311382">
    <property type="component" value="Unassembled WGS sequence"/>
</dbReference>
<sequence>MAAQHAHAQLVNGALAALSPPVSDAHLRTLALVVGPSMLTDALDLIDKHLVARITPPAGRPVYQVASSSPAGAGGDSYTLYPDLPGGGYCPCAFFSSSVLPANGTAVICKHLLACRIADRLDAWTDKRVGLKWVAGFATRFGAAVPAPATAATVNAAG</sequence>
<keyword evidence="1" id="KW-0862">Zinc</keyword>
<accession>A0A5C5FPB7</accession>
<protein>
    <recommendedName>
        <fullName evidence="2">SWIM-type domain-containing protein</fullName>
    </recommendedName>
</protein>